<feature type="region of interest" description="Disordered" evidence="1">
    <location>
        <begin position="654"/>
        <end position="674"/>
    </location>
</feature>
<protein>
    <recommendedName>
        <fullName evidence="2">Helicase-associated domain-containing protein</fullName>
    </recommendedName>
</protein>
<dbReference type="InterPro" id="IPR005114">
    <property type="entry name" value="Helicase_assoc"/>
</dbReference>
<dbReference type="KEGG" id="spar:SPRG_03996"/>
<feature type="domain" description="Helicase-associated" evidence="2">
    <location>
        <begin position="99"/>
        <end position="168"/>
    </location>
</feature>
<evidence type="ECO:0000313" key="4">
    <source>
        <dbReference type="Proteomes" id="UP000030745"/>
    </source>
</evidence>
<organism evidence="3 4">
    <name type="scientific">Saprolegnia parasitica (strain CBS 223.65)</name>
    <dbReference type="NCBI Taxonomy" id="695850"/>
    <lineage>
        <taxon>Eukaryota</taxon>
        <taxon>Sar</taxon>
        <taxon>Stramenopiles</taxon>
        <taxon>Oomycota</taxon>
        <taxon>Saprolegniomycetes</taxon>
        <taxon>Saprolegniales</taxon>
        <taxon>Saprolegniaceae</taxon>
        <taxon>Saprolegnia</taxon>
    </lineage>
</organism>
<dbReference type="OrthoDB" id="70932at2759"/>
<dbReference type="AlphaFoldDB" id="A0A067CKY4"/>
<dbReference type="Proteomes" id="UP000030745">
    <property type="component" value="Unassembled WGS sequence"/>
</dbReference>
<gene>
    <name evidence="3" type="ORF">SPRG_03996</name>
</gene>
<evidence type="ECO:0000313" key="3">
    <source>
        <dbReference type="EMBL" id="KDO31379.1"/>
    </source>
</evidence>
<dbReference type="VEuPathDB" id="FungiDB:SPRG_03996"/>
<evidence type="ECO:0000256" key="1">
    <source>
        <dbReference type="SAM" id="MobiDB-lite"/>
    </source>
</evidence>
<dbReference type="EMBL" id="KK583198">
    <property type="protein sequence ID" value="KDO31379.1"/>
    <property type="molecule type" value="Genomic_DNA"/>
</dbReference>
<dbReference type="OMA" id="WEPPDAT"/>
<dbReference type="RefSeq" id="XP_012197976.1">
    <property type="nucleotide sequence ID" value="XM_012342586.1"/>
</dbReference>
<sequence>MAGPGDGQATASNDEAASALWPAAVQALQTFRGLHDHLDVPVDFVVPTTAAWPASTHGLQLGRRVASLRTQPTVDPVNKATLDALGFDWKPVVHYRRWSWAHRFEALCLYREEHGDLAVPTTYVVPASNPRHLHHLPLGRVVNNLRFECRVHTPERVQRTSDLDALGFLWRLRSKTTFCVVHLPGKRAPLAQLVAWSDQIEALVVFQRLNGHANVPDGFVVPPDADVWPLPMHYVALDLALASLRAHVYELPEADAQRLREAGFFADLPDFVTFLKLLDMYRTEFGTCAVHIDFVVPQSGGFWMNAWRGLALGDLAWSVGLKAQALKVAQRCDLEGVGFVFNVDATWANVLRGLEHFSSLYGAMRAVPMTFVAPSTWPDDLVGLQLGRFVERMHTAKRLRLLPPATAATFATLTMIPPVRMQAWEPPDATNTPPVVVPPSPVAVPLPSVAHEQPAARAISAPEVDSDANERCDHLVALDLWLHATPRPSESTLLGAISPACPVALRSMSVAALLLELEVGQAFEHLQPALDARQFDRQARWAITFQALAMFKAFHGHLDVPQTFSVDVSVAWPASTHCLRLGDVVFGLRRLTAANITTTIVAQLNAIDFGWADLPVAVAADDALLLAPEPPASIADAAPVASVQDVHATASARGALPSISDDVEGGSDRDDDDRSDMIVLLDSDNDNQSDADNHDIIDLCSTDEDTDDDMGIDHDVNDDDATDAIPAQDVSVDVRRRPDSLESPAPPVVQAMGRASDDDAPLAADDYPAPPNFLAMKQAVGGDHIVAASSLAPRPAETGCEYPAPPQLPARNRLTPLYPGPPRLPASSTRPFL</sequence>
<feature type="region of interest" description="Disordered" evidence="1">
    <location>
        <begin position="795"/>
        <end position="833"/>
    </location>
</feature>
<name>A0A067CKY4_SAPPC</name>
<dbReference type="PANTHER" id="PTHR37066">
    <property type="entry name" value="HELICASE-ASSOCIATED"/>
    <property type="match status" value="1"/>
</dbReference>
<accession>A0A067CKY4</accession>
<reference evidence="3 4" key="1">
    <citation type="journal article" date="2013" name="PLoS Genet.">
        <title>Distinctive expansion of potential virulence genes in the genome of the oomycete fish pathogen Saprolegnia parasitica.</title>
        <authorList>
            <person name="Jiang R.H."/>
            <person name="de Bruijn I."/>
            <person name="Haas B.J."/>
            <person name="Belmonte R."/>
            <person name="Lobach L."/>
            <person name="Christie J."/>
            <person name="van den Ackerveken G."/>
            <person name="Bottin A."/>
            <person name="Bulone V."/>
            <person name="Diaz-Moreno S.M."/>
            <person name="Dumas B."/>
            <person name="Fan L."/>
            <person name="Gaulin E."/>
            <person name="Govers F."/>
            <person name="Grenville-Briggs L.J."/>
            <person name="Horner N.R."/>
            <person name="Levin J.Z."/>
            <person name="Mammella M."/>
            <person name="Meijer H.J."/>
            <person name="Morris P."/>
            <person name="Nusbaum C."/>
            <person name="Oome S."/>
            <person name="Phillips A.J."/>
            <person name="van Rooyen D."/>
            <person name="Rzeszutek E."/>
            <person name="Saraiva M."/>
            <person name="Secombes C.J."/>
            <person name="Seidl M.F."/>
            <person name="Snel B."/>
            <person name="Stassen J.H."/>
            <person name="Sykes S."/>
            <person name="Tripathy S."/>
            <person name="van den Berg H."/>
            <person name="Vega-Arreguin J.C."/>
            <person name="Wawra S."/>
            <person name="Young S.K."/>
            <person name="Zeng Q."/>
            <person name="Dieguez-Uribeondo J."/>
            <person name="Russ C."/>
            <person name="Tyler B.M."/>
            <person name="van West P."/>
        </authorList>
    </citation>
    <scope>NUCLEOTIDE SEQUENCE [LARGE SCALE GENOMIC DNA]</scope>
    <source>
        <strain evidence="3 4">CBS 223.65</strain>
    </source>
</reference>
<dbReference type="GeneID" id="24126469"/>
<feature type="compositionally biased region" description="Acidic residues" evidence="1">
    <location>
        <begin position="661"/>
        <end position="674"/>
    </location>
</feature>
<evidence type="ECO:0000259" key="2">
    <source>
        <dbReference type="Pfam" id="PF03457"/>
    </source>
</evidence>
<dbReference type="Pfam" id="PF03457">
    <property type="entry name" value="HA"/>
    <property type="match status" value="1"/>
</dbReference>
<keyword evidence="4" id="KW-1185">Reference proteome</keyword>
<proteinExistence type="predicted"/>
<dbReference type="PANTHER" id="PTHR37066:SF1">
    <property type="entry name" value="LNS2_PITP DOMAIN-CONTAINING PROTEIN"/>
    <property type="match status" value="1"/>
</dbReference>